<organism evidence="3 4">
    <name type="scientific">Faecalitalea cylindroides</name>
    <dbReference type="NCBI Taxonomy" id="39483"/>
    <lineage>
        <taxon>Bacteria</taxon>
        <taxon>Bacillati</taxon>
        <taxon>Bacillota</taxon>
        <taxon>Erysipelotrichia</taxon>
        <taxon>Erysipelotrichales</taxon>
        <taxon>Erysipelotrichaceae</taxon>
        <taxon>Faecalitalea</taxon>
    </lineage>
</organism>
<evidence type="ECO:0000256" key="1">
    <source>
        <dbReference type="SAM" id="Phobius"/>
    </source>
</evidence>
<dbReference type="GO" id="GO:0016757">
    <property type="term" value="F:glycosyltransferase activity"/>
    <property type="evidence" value="ECO:0007669"/>
    <property type="project" value="InterPro"/>
</dbReference>
<dbReference type="PANTHER" id="PTHR12526">
    <property type="entry name" value="GLYCOSYLTRANSFERASE"/>
    <property type="match status" value="1"/>
</dbReference>
<name>A0AAW6FQQ5_9FIRM</name>
<keyword evidence="1" id="KW-0472">Membrane</keyword>
<evidence type="ECO:0000259" key="2">
    <source>
        <dbReference type="Pfam" id="PF00534"/>
    </source>
</evidence>
<accession>A0AAW6FQQ5</accession>
<gene>
    <name evidence="3" type="ORF">POG00_01325</name>
</gene>
<dbReference type="InterPro" id="IPR001296">
    <property type="entry name" value="Glyco_trans_1"/>
</dbReference>
<feature type="domain" description="Glycosyl transferase family 1" evidence="2">
    <location>
        <begin position="209"/>
        <end position="367"/>
    </location>
</feature>
<dbReference type="Pfam" id="PF00534">
    <property type="entry name" value="Glycos_transf_1"/>
    <property type="match status" value="1"/>
</dbReference>
<keyword evidence="1" id="KW-0812">Transmembrane</keyword>
<evidence type="ECO:0000313" key="3">
    <source>
        <dbReference type="EMBL" id="MDC0827346.1"/>
    </source>
</evidence>
<dbReference type="EMBL" id="JAQNCK010000002">
    <property type="protein sequence ID" value="MDC0827346.1"/>
    <property type="molecule type" value="Genomic_DNA"/>
</dbReference>
<keyword evidence="1" id="KW-1133">Transmembrane helix</keyword>
<sequence>MEYIYISNTIDEQKFNEFFKKNKKIPGQQIQKYHRLIIDGICKNGKKITALSALPITPEISNKRIIKFKSTNLQIKFRYITCINIPIIKNIYVMLVSFLYVFMKCLIYKNVCVICDPLNLSISLGASYATSILNKKCCGIVTDLPDLIVTNINRNNNKIFKKILNNCTCYVFLTEELNTKLNTLNKPYIIIEGHCDIAMGTKNNHLIQDNRDKVCLYAGYLDERYGLKKLVDSFIKAGVEDWELHLYGDGPYSYDLKKIAETNNKIKYYGVVLNQEIIQLELEADLLVNPRPTDEEFTKYSFPSKNMEYMVSGTPVLTTKLPGMPKEYHEFVYLFEDESVHGMSETLKSVLNLPSNILKARGEKAKNFVLHKKNNVVQSKKIIDLIESQL</sequence>
<dbReference type="Gene3D" id="3.40.50.2000">
    <property type="entry name" value="Glycogen Phosphorylase B"/>
    <property type="match status" value="1"/>
</dbReference>
<comment type="caution">
    <text evidence="3">The sequence shown here is derived from an EMBL/GenBank/DDBJ whole genome shotgun (WGS) entry which is preliminary data.</text>
</comment>
<dbReference type="SUPFAM" id="SSF53756">
    <property type="entry name" value="UDP-Glycosyltransferase/glycogen phosphorylase"/>
    <property type="match status" value="1"/>
</dbReference>
<dbReference type="AlphaFoldDB" id="A0AAW6FQQ5"/>
<evidence type="ECO:0000313" key="4">
    <source>
        <dbReference type="Proteomes" id="UP001220658"/>
    </source>
</evidence>
<reference evidence="3" key="1">
    <citation type="submission" date="2023-01" db="EMBL/GenBank/DDBJ databases">
        <title>Human gut microbiome strain richness.</title>
        <authorList>
            <person name="Chen-Liaw A."/>
        </authorList>
    </citation>
    <scope>NUCLEOTIDE SEQUENCE</scope>
    <source>
        <strain evidence="3">D55st1_G4_D55t1_190419</strain>
    </source>
</reference>
<proteinExistence type="predicted"/>
<dbReference type="RefSeq" id="WP_195190694.1">
    <property type="nucleotide sequence ID" value="NZ_JADMUL010000002.1"/>
</dbReference>
<dbReference type="Proteomes" id="UP001220658">
    <property type="component" value="Unassembled WGS sequence"/>
</dbReference>
<feature type="transmembrane region" description="Helical" evidence="1">
    <location>
        <begin position="77"/>
        <end position="103"/>
    </location>
</feature>
<protein>
    <submittedName>
        <fullName evidence="3">Glycosyltransferase</fullName>
    </submittedName>
</protein>